<keyword evidence="7" id="KW-1003">Cell membrane</keyword>
<organism evidence="15 16">
    <name type="scientific">Candidatus Tokpelaia hoelldobleri</name>
    <dbReference type="NCBI Taxonomy" id="1902579"/>
    <lineage>
        <taxon>Bacteria</taxon>
        <taxon>Pseudomonadati</taxon>
        <taxon>Pseudomonadota</taxon>
        <taxon>Alphaproteobacteria</taxon>
        <taxon>Hyphomicrobiales</taxon>
        <taxon>Candidatus Tokpelaia</taxon>
    </lineage>
</organism>
<dbReference type="AlphaFoldDB" id="A0A1U9JU25"/>
<sequence>MFISPAYAQAGETGGGLLGSSSMFIPLVLMFVIMYFLVLRPQRQQMKRQQEMLNAVRRGDTVVTGGGLIGKVARVYDDIGELDVDLAEGVRVRVVRSTLATVRSSGEPVAEDKTPAKAEKKKHK</sequence>
<reference evidence="15 16" key="2">
    <citation type="journal article" date="2016" name="Sci. Rep.">
        <title>The genome of Rhizobiales bacteria in predatory ants reveals urease gene functions but no genes for nitrogen fixation.</title>
        <authorList>
            <person name="Neuvonen M.M."/>
            <person name="Tamarit D."/>
            <person name="Naslund K."/>
            <person name="Liebig J."/>
            <person name="Feldhaar H."/>
            <person name="Moran N.A."/>
            <person name="Guy L."/>
            <person name="Andersson S.G."/>
        </authorList>
    </citation>
    <scope>NUCLEOTIDE SEQUENCE [LARGE SCALE GENOMIC DNA]</scope>
    <source>
        <strain evidence="15 16">Hsal</strain>
    </source>
</reference>
<protein>
    <recommendedName>
        <fullName evidence="5">Sec translocon accessory complex subunit YajC</fullName>
    </recommendedName>
</protein>
<evidence type="ECO:0000256" key="14">
    <source>
        <dbReference type="SAM" id="Phobius"/>
    </source>
</evidence>
<comment type="function">
    <text evidence="1">The SecYEG-SecDF-YajC-YidC holo-translocon (HTL) protein secretase/insertase is a supercomplex required for protein secretion, insertion of proteins into membranes, and assembly of membrane protein complexes. While the SecYEG complex is essential for assembly of a number of proteins and complexes, the SecDF-YajC-YidC subcomplex facilitates these functions.</text>
</comment>
<comment type="subunit">
    <text evidence="4">Part of the SecDF-YidC-YajC translocase complex. The SecDF-YidC-YajC translocase forms a supercomplex with SecYEG, called the holo-translocon (HTL).</text>
</comment>
<keyword evidence="9" id="KW-0653">Protein transport</keyword>
<dbReference type="Pfam" id="PF02699">
    <property type="entry name" value="YajC"/>
    <property type="match status" value="1"/>
</dbReference>
<evidence type="ECO:0000256" key="11">
    <source>
        <dbReference type="ARBA" id="ARBA00023010"/>
    </source>
</evidence>
<keyword evidence="12 14" id="KW-0472">Membrane</keyword>
<evidence type="ECO:0000313" key="15">
    <source>
        <dbReference type="EMBL" id="AQS41353.1"/>
    </source>
</evidence>
<evidence type="ECO:0000256" key="3">
    <source>
        <dbReference type="ARBA" id="ARBA00006742"/>
    </source>
</evidence>
<evidence type="ECO:0000256" key="9">
    <source>
        <dbReference type="ARBA" id="ARBA00022927"/>
    </source>
</evidence>
<feature type="region of interest" description="Disordered" evidence="13">
    <location>
        <begin position="103"/>
        <end position="124"/>
    </location>
</feature>
<dbReference type="PANTHER" id="PTHR33909">
    <property type="entry name" value="SEC TRANSLOCON ACCESSORY COMPLEX SUBUNIT YAJC"/>
    <property type="match status" value="1"/>
</dbReference>
<evidence type="ECO:0000256" key="8">
    <source>
        <dbReference type="ARBA" id="ARBA00022692"/>
    </source>
</evidence>
<evidence type="ECO:0000313" key="16">
    <source>
        <dbReference type="Proteomes" id="UP000188912"/>
    </source>
</evidence>
<evidence type="ECO:0000256" key="10">
    <source>
        <dbReference type="ARBA" id="ARBA00022989"/>
    </source>
</evidence>
<evidence type="ECO:0000256" key="6">
    <source>
        <dbReference type="ARBA" id="ARBA00022448"/>
    </source>
</evidence>
<dbReference type="PANTHER" id="PTHR33909:SF1">
    <property type="entry name" value="SEC TRANSLOCON ACCESSORY COMPLEX SUBUNIT YAJC"/>
    <property type="match status" value="1"/>
</dbReference>
<evidence type="ECO:0000256" key="1">
    <source>
        <dbReference type="ARBA" id="ARBA00002061"/>
    </source>
</evidence>
<evidence type="ECO:0000256" key="5">
    <source>
        <dbReference type="ARBA" id="ARBA00014962"/>
    </source>
</evidence>
<evidence type="ECO:0000256" key="2">
    <source>
        <dbReference type="ARBA" id="ARBA00004162"/>
    </source>
</evidence>
<gene>
    <name evidence="15" type="primary">yajC</name>
    <name evidence="15" type="ORF">BHV28_06500</name>
</gene>
<keyword evidence="16" id="KW-1185">Reference proteome</keyword>
<dbReference type="EMBL" id="CP017315">
    <property type="protein sequence ID" value="AQS41353.1"/>
    <property type="molecule type" value="Genomic_DNA"/>
</dbReference>
<evidence type="ECO:0000256" key="4">
    <source>
        <dbReference type="ARBA" id="ARBA00011718"/>
    </source>
</evidence>
<dbReference type="STRING" id="1902579.BHV28_06500"/>
<keyword evidence="11" id="KW-0811">Translocation</keyword>
<name>A0A1U9JU25_9HYPH</name>
<dbReference type="KEGG" id="thd:BHV28_06500"/>
<keyword evidence="8 14" id="KW-0812">Transmembrane</keyword>
<feature type="transmembrane region" description="Helical" evidence="14">
    <location>
        <begin position="20"/>
        <end position="39"/>
    </location>
</feature>
<dbReference type="GO" id="GO:0015031">
    <property type="term" value="P:protein transport"/>
    <property type="evidence" value="ECO:0007669"/>
    <property type="project" value="UniProtKB-KW"/>
</dbReference>
<proteinExistence type="inferred from homology"/>
<keyword evidence="10 14" id="KW-1133">Transmembrane helix</keyword>
<dbReference type="GO" id="GO:0005886">
    <property type="term" value="C:plasma membrane"/>
    <property type="evidence" value="ECO:0007669"/>
    <property type="project" value="UniProtKB-SubCell"/>
</dbReference>
<evidence type="ECO:0000256" key="7">
    <source>
        <dbReference type="ARBA" id="ARBA00022475"/>
    </source>
</evidence>
<dbReference type="NCBIfam" id="TIGR00739">
    <property type="entry name" value="yajC"/>
    <property type="match status" value="1"/>
</dbReference>
<dbReference type="PRINTS" id="PR01853">
    <property type="entry name" value="YAJCTRNLCASE"/>
</dbReference>
<evidence type="ECO:0000256" key="13">
    <source>
        <dbReference type="SAM" id="MobiDB-lite"/>
    </source>
</evidence>
<dbReference type="SMART" id="SM01323">
    <property type="entry name" value="YajC"/>
    <property type="match status" value="1"/>
</dbReference>
<evidence type="ECO:0000256" key="12">
    <source>
        <dbReference type="ARBA" id="ARBA00023136"/>
    </source>
</evidence>
<dbReference type="InterPro" id="IPR003849">
    <property type="entry name" value="Preprotein_translocase_YajC"/>
</dbReference>
<reference evidence="15 16" key="1">
    <citation type="journal article" date="2010" name="Science">
        <title>Genomic comparison of the ants Camponotus floridanus and Harpegnathos saltator.</title>
        <authorList>
            <person name="Bonasio R."/>
            <person name="Zhang G."/>
            <person name="Ye C."/>
            <person name="Mutti N.S."/>
            <person name="Fang X."/>
            <person name="Qin N."/>
            <person name="Donahue G."/>
            <person name="Yang P."/>
            <person name="Li Q."/>
            <person name="Li C."/>
            <person name="Zhang P."/>
            <person name="Huang Z."/>
            <person name="Berger S.L."/>
            <person name="Reinberg D."/>
            <person name="Wang J."/>
            <person name="Liebig J."/>
        </authorList>
    </citation>
    <scope>NUCLEOTIDE SEQUENCE [LARGE SCALE GENOMIC DNA]</scope>
    <source>
        <strain evidence="15 16">Hsal</strain>
    </source>
</reference>
<accession>A0A1U9JU25</accession>
<comment type="similarity">
    <text evidence="3">Belongs to the YajC family.</text>
</comment>
<comment type="subcellular location">
    <subcellularLocation>
        <location evidence="2">Cell membrane</location>
        <topology evidence="2">Single-pass membrane protein</topology>
    </subcellularLocation>
</comment>
<dbReference type="Proteomes" id="UP000188912">
    <property type="component" value="Chromosome"/>
</dbReference>
<keyword evidence="6" id="KW-0813">Transport</keyword>